<dbReference type="GO" id="GO:0004357">
    <property type="term" value="F:glutamate-cysteine ligase activity"/>
    <property type="evidence" value="ECO:0007669"/>
    <property type="project" value="InterPro"/>
</dbReference>
<reference evidence="1" key="1">
    <citation type="journal article" date="2014" name="Int. J. Syst. Evol. Microbiol.">
        <title>Complete genome sequence of Corynebacterium casei LMG S-19264T (=DSM 44701T), isolated from a smear-ripened cheese.</title>
        <authorList>
            <consortium name="US DOE Joint Genome Institute (JGI-PGF)"/>
            <person name="Walter F."/>
            <person name="Albersmeier A."/>
            <person name="Kalinowski J."/>
            <person name="Ruckert C."/>
        </authorList>
    </citation>
    <scope>NUCLEOTIDE SEQUENCE</scope>
    <source>
        <strain evidence="1">KCTC 42249</strain>
    </source>
</reference>
<comment type="caution">
    <text evidence="1">The sequence shown here is derived from an EMBL/GenBank/DDBJ whole genome shotgun (WGS) entry which is preliminary data.</text>
</comment>
<evidence type="ECO:0008006" key="3">
    <source>
        <dbReference type="Google" id="ProtNLM"/>
    </source>
</evidence>
<dbReference type="GO" id="GO:0042398">
    <property type="term" value="P:modified amino acid biosynthetic process"/>
    <property type="evidence" value="ECO:0007669"/>
    <property type="project" value="InterPro"/>
</dbReference>
<dbReference type="Proteomes" id="UP000630142">
    <property type="component" value="Unassembled WGS sequence"/>
</dbReference>
<keyword evidence="2" id="KW-1185">Reference proteome</keyword>
<proteinExistence type="predicted"/>
<accession>A0A8J3DRB1</accession>
<dbReference type="InterPro" id="IPR006336">
    <property type="entry name" value="GCS2"/>
</dbReference>
<reference evidence="1" key="2">
    <citation type="submission" date="2020-09" db="EMBL/GenBank/DDBJ databases">
        <authorList>
            <person name="Sun Q."/>
            <person name="Kim S."/>
        </authorList>
    </citation>
    <scope>NUCLEOTIDE SEQUENCE</scope>
    <source>
        <strain evidence="1">KCTC 42249</strain>
    </source>
</reference>
<dbReference type="AlphaFoldDB" id="A0A8J3DRB1"/>
<dbReference type="EMBL" id="BMZQ01000003">
    <property type="protein sequence ID" value="GHD21218.1"/>
    <property type="molecule type" value="Genomic_DNA"/>
</dbReference>
<protein>
    <recommendedName>
        <fullName evidence="3">Glutamate--cysteine ligase</fullName>
    </recommendedName>
</protein>
<dbReference type="SUPFAM" id="SSF55931">
    <property type="entry name" value="Glutamine synthetase/guanido kinase"/>
    <property type="match status" value="1"/>
</dbReference>
<evidence type="ECO:0000313" key="2">
    <source>
        <dbReference type="Proteomes" id="UP000630142"/>
    </source>
</evidence>
<organism evidence="1 2">
    <name type="scientific">Tianweitania populi</name>
    <dbReference type="NCBI Taxonomy" id="1607949"/>
    <lineage>
        <taxon>Bacteria</taxon>
        <taxon>Pseudomonadati</taxon>
        <taxon>Pseudomonadota</taxon>
        <taxon>Alphaproteobacteria</taxon>
        <taxon>Hyphomicrobiales</taxon>
        <taxon>Phyllobacteriaceae</taxon>
        <taxon>Tianweitania</taxon>
    </lineage>
</organism>
<name>A0A8J3DRB1_9HYPH</name>
<dbReference type="Gene3D" id="3.30.590.20">
    <property type="match status" value="1"/>
</dbReference>
<dbReference type="Pfam" id="PF04107">
    <property type="entry name" value="GCS2"/>
    <property type="match status" value="1"/>
</dbReference>
<evidence type="ECO:0000313" key="1">
    <source>
        <dbReference type="EMBL" id="GHD21218.1"/>
    </source>
</evidence>
<gene>
    <name evidence="1" type="ORF">GCM10016234_34650</name>
</gene>
<dbReference type="InterPro" id="IPR014746">
    <property type="entry name" value="Gln_synth/guanido_kin_cat_dom"/>
</dbReference>
<sequence>MPDMQRNPTLGAEIEMPVARLDDGSTYDARSFFPAFLNHRLARGDRVTALNAGDQMIGVEGDLVITSVDNGFNNLESAIGVVGGPGSGTFSLNRLASLIHRELTDVCDVLGELGAGVVNFSEHPACPVTEQVYREMRAPKPIYGYWREGRGWRHEQGIDAKAQNGPTTGVTAADAVAALNLVLLTAPALIALYANSPFENGELTGLKENRLTIWPRMFAEPVFPGDRTFHQVPDQPFRSLRDYFQWMFGAGTAMQVLPLPGNSYKGFGGLARVEGDPDFLTFLRGGPARAFDIETNAPLELVPSVDHLDKLQFSQFLDGRIRFAFAELPTVDSFFEAFAKDALEDLFASSCSGLYIEGRACGATFPDPELCGLSNPLVAASAAVSPSALQKGLQLNPDAYRRLSRFMPWRDIRMMREEAIRHGLGGTLNGLTLKRFSEAVLDEAEAGLAPAERWMLAYPRHVLATGQNGADRALAAFETQSGDSRTRILKLVRRRTLQGPLPCPVLAIAPASSSVFHKDSANLVKARSRALGSH</sequence>